<dbReference type="Proteomes" id="UP000193240">
    <property type="component" value="Unassembled WGS sequence"/>
</dbReference>
<evidence type="ECO:0000256" key="1">
    <source>
        <dbReference type="ARBA" id="ARBA00022443"/>
    </source>
</evidence>
<feature type="compositionally biased region" description="Polar residues" evidence="3">
    <location>
        <begin position="69"/>
        <end position="80"/>
    </location>
</feature>
<feature type="region of interest" description="Disordered" evidence="3">
    <location>
        <begin position="69"/>
        <end position="90"/>
    </location>
</feature>
<dbReference type="STRING" id="105696.A0A1Y2M4A4"/>
<dbReference type="PROSITE" id="PS50002">
    <property type="entry name" value="SH3"/>
    <property type="match status" value="1"/>
</dbReference>
<dbReference type="CDD" id="cd00174">
    <property type="entry name" value="SH3"/>
    <property type="match status" value="1"/>
</dbReference>
<reference evidence="5 6" key="1">
    <citation type="journal article" date="2017" name="Genome Announc.">
        <title>Genome sequence of the saprophytic ascomycete Epicoccum nigrum ICMP 19927 strain isolated from New Zealand.</title>
        <authorList>
            <person name="Fokin M."/>
            <person name="Fleetwood D."/>
            <person name="Weir B.S."/>
            <person name="Villas-Boas S.G."/>
        </authorList>
    </citation>
    <scope>NUCLEOTIDE SEQUENCE [LARGE SCALE GENOMIC DNA]</scope>
    <source>
        <strain evidence="5 6">ICMP 19927</strain>
    </source>
</reference>
<accession>A0A1Y2M4A4</accession>
<evidence type="ECO:0000256" key="2">
    <source>
        <dbReference type="PROSITE-ProRule" id="PRU00192"/>
    </source>
</evidence>
<dbReference type="PANTHER" id="PTHR45929:SF7">
    <property type="entry name" value="LAS SEVENTEEN-BINDING PROTEIN 1"/>
    <property type="match status" value="1"/>
</dbReference>
<protein>
    <recommendedName>
        <fullName evidence="4">SH3 domain-containing protein</fullName>
    </recommendedName>
</protein>
<dbReference type="PANTHER" id="PTHR45929">
    <property type="entry name" value="JAK PATHWAY SIGNAL TRANSDUCTION ADAPTOR MOLECULE"/>
    <property type="match status" value="1"/>
</dbReference>
<gene>
    <name evidence="5" type="ORF">B5807_04623</name>
</gene>
<dbReference type="InParanoid" id="A0A1Y2M4A4"/>
<sequence>MSAFQNAMINRSLGDIKNNLQFLLESEVISKSQHDAMLQQLPVSAENSTRALPSAPAAQQVTNQLSQMNLQPTPSHTPTPASEKKSNIGYYAENPAPPAYPSAPAAPMVLTYATALYQYNAQDAGDLALSPNDKIAVTEYMNAEWWKGKNERSGAEGIFPASYVRKEEKAMGAPAPTNYGNMPLDVSNGAASGGPPAAQGEPSKLEAGGKKFGKKLGNAAIFGAGATIGGNIVNSIF</sequence>
<dbReference type="Gene3D" id="2.30.30.40">
    <property type="entry name" value="SH3 Domains"/>
    <property type="match status" value="1"/>
</dbReference>
<evidence type="ECO:0000256" key="3">
    <source>
        <dbReference type="SAM" id="MobiDB-lite"/>
    </source>
</evidence>
<dbReference type="AlphaFoldDB" id="A0A1Y2M4A4"/>
<evidence type="ECO:0000259" key="4">
    <source>
        <dbReference type="PROSITE" id="PS50002"/>
    </source>
</evidence>
<dbReference type="Pfam" id="PF00018">
    <property type="entry name" value="SH3_1"/>
    <property type="match status" value="1"/>
</dbReference>
<dbReference type="SMART" id="SM00326">
    <property type="entry name" value="SH3"/>
    <property type="match status" value="1"/>
</dbReference>
<evidence type="ECO:0000313" key="5">
    <source>
        <dbReference type="EMBL" id="OSS50965.1"/>
    </source>
</evidence>
<dbReference type="FunCoup" id="A0A1Y2M4A4">
    <property type="interactions" value="101"/>
</dbReference>
<dbReference type="PRINTS" id="PR00452">
    <property type="entry name" value="SH3DOMAIN"/>
</dbReference>
<feature type="compositionally biased region" description="Low complexity" evidence="3">
    <location>
        <begin position="187"/>
        <end position="202"/>
    </location>
</feature>
<proteinExistence type="predicted"/>
<feature type="region of interest" description="Disordered" evidence="3">
    <location>
        <begin position="174"/>
        <end position="208"/>
    </location>
</feature>
<keyword evidence="1 2" id="KW-0728">SH3 domain</keyword>
<feature type="domain" description="SH3" evidence="4">
    <location>
        <begin position="108"/>
        <end position="169"/>
    </location>
</feature>
<dbReference type="SUPFAM" id="SSF50044">
    <property type="entry name" value="SH3-domain"/>
    <property type="match status" value="1"/>
</dbReference>
<dbReference type="InterPro" id="IPR036028">
    <property type="entry name" value="SH3-like_dom_sf"/>
</dbReference>
<name>A0A1Y2M4A4_EPING</name>
<keyword evidence="6" id="KW-1185">Reference proteome</keyword>
<dbReference type="InterPro" id="IPR050670">
    <property type="entry name" value="STAM"/>
</dbReference>
<dbReference type="OMA" id="EWWKGRN"/>
<organism evidence="5 6">
    <name type="scientific">Epicoccum nigrum</name>
    <name type="common">Soil fungus</name>
    <name type="synonym">Epicoccum purpurascens</name>
    <dbReference type="NCBI Taxonomy" id="105696"/>
    <lineage>
        <taxon>Eukaryota</taxon>
        <taxon>Fungi</taxon>
        <taxon>Dikarya</taxon>
        <taxon>Ascomycota</taxon>
        <taxon>Pezizomycotina</taxon>
        <taxon>Dothideomycetes</taxon>
        <taxon>Pleosporomycetidae</taxon>
        <taxon>Pleosporales</taxon>
        <taxon>Pleosporineae</taxon>
        <taxon>Didymellaceae</taxon>
        <taxon>Epicoccum</taxon>
    </lineage>
</organism>
<dbReference type="EMBL" id="KZ107841">
    <property type="protein sequence ID" value="OSS50965.1"/>
    <property type="molecule type" value="Genomic_DNA"/>
</dbReference>
<dbReference type="InterPro" id="IPR001452">
    <property type="entry name" value="SH3_domain"/>
</dbReference>
<evidence type="ECO:0000313" key="6">
    <source>
        <dbReference type="Proteomes" id="UP000193240"/>
    </source>
</evidence>